<keyword evidence="2" id="KW-1185">Reference proteome</keyword>
<evidence type="ECO:0000313" key="3">
    <source>
        <dbReference type="WBParaSite" id="HNAJ_0001238901-mRNA-1"/>
    </source>
</evidence>
<dbReference type="WBParaSite" id="HNAJ_0001238901-mRNA-1">
    <property type="protein sequence ID" value="HNAJ_0001238901-mRNA-1"/>
    <property type="gene ID" value="HNAJ_0001238901"/>
</dbReference>
<protein>
    <submittedName>
        <fullName evidence="1 3">Uncharacterized protein</fullName>
    </submittedName>
</protein>
<reference evidence="3" key="1">
    <citation type="submission" date="2017-02" db="UniProtKB">
        <authorList>
            <consortium name="WormBaseParasite"/>
        </authorList>
    </citation>
    <scope>IDENTIFICATION</scope>
</reference>
<dbReference type="Proteomes" id="UP000278807">
    <property type="component" value="Unassembled WGS sequence"/>
</dbReference>
<name>A0A0R3TX01_RODNA</name>
<gene>
    <name evidence="1" type="ORF">HNAJ_LOCUS12374</name>
</gene>
<organism evidence="3">
    <name type="scientific">Rodentolepis nana</name>
    <name type="common">Dwarf tapeworm</name>
    <name type="synonym">Hymenolepis nana</name>
    <dbReference type="NCBI Taxonomy" id="102285"/>
    <lineage>
        <taxon>Eukaryota</taxon>
        <taxon>Metazoa</taxon>
        <taxon>Spiralia</taxon>
        <taxon>Lophotrochozoa</taxon>
        <taxon>Platyhelminthes</taxon>
        <taxon>Cestoda</taxon>
        <taxon>Eucestoda</taxon>
        <taxon>Cyclophyllidea</taxon>
        <taxon>Hymenolepididae</taxon>
        <taxon>Rodentolepis</taxon>
    </lineage>
</organism>
<sequence>MRRALHKQTAWEGFAALPSLQTPRIPPSLQNIDFYVSPMDDWKCCQEKKKKKKKRKTAVLGHQS</sequence>
<dbReference type="AlphaFoldDB" id="A0A0R3TX01"/>
<reference evidence="1 2" key="2">
    <citation type="submission" date="2018-11" db="EMBL/GenBank/DDBJ databases">
        <authorList>
            <consortium name="Pathogen Informatics"/>
        </authorList>
    </citation>
    <scope>NUCLEOTIDE SEQUENCE [LARGE SCALE GENOMIC DNA]</scope>
</reference>
<evidence type="ECO:0000313" key="1">
    <source>
        <dbReference type="EMBL" id="VDO12908.1"/>
    </source>
</evidence>
<dbReference type="EMBL" id="UZAE01014254">
    <property type="protein sequence ID" value="VDO12908.1"/>
    <property type="molecule type" value="Genomic_DNA"/>
</dbReference>
<accession>A0A0R3TX01</accession>
<evidence type="ECO:0000313" key="2">
    <source>
        <dbReference type="Proteomes" id="UP000278807"/>
    </source>
</evidence>
<proteinExistence type="predicted"/>